<dbReference type="Pfam" id="PF05622">
    <property type="entry name" value="HOOK"/>
    <property type="match status" value="1"/>
</dbReference>
<keyword evidence="3 4" id="KW-0175">Coiled coil</keyword>
<feature type="domain" description="HOOK N-terminal" evidence="7">
    <location>
        <begin position="8"/>
        <end position="157"/>
    </location>
</feature>
<dbReference type="InParanoid" id="A0A1Y2BLI2"/>
<evidence type="ECO:0000313" key="8">
    <source>
        <dbReference type="EMBL" id="ORY35634.1"/>
    </source>
</evidence>
<comment type="caution">
    <text evidence="8">The sequence shown here is derived from an EMBL/GenBank/DDBJ whole genome shotgun (WGS) entry which is preliminary data.</text>
</comment>
<evidence type="ECO:0000256" key="5">
    <source>
        <dbReference type="SAM" id="MobiDB-lite"/>
    </source>
</evidence>
<dbReference type="AlphaFoldDB" id="A0A1Y2BLI2"/>
<dbReference type="PANTHER" id="PTHR18947:SF28">
    <property type="entry name" value="GIRDIN, ISOFORM A"/>
    <property type="match status" value="1"/>
</dbReference>
<dbReference type="InterPro" id="IPR008636">
    <property type="entry name" value="Hook_C"/>
</dbReference>
<dbReference type="InterPro" id="IPR043936">
    <property type="entry name" value="HOOK_N"/>
</dbReference>
<name>A0A1Y2BLI2_9TREE</name>
<feature type="compositionally biased region" description="Basic and acidic residues" evidence="5">
    <location>
        <begin position="221"/>
        <end position="232"/>
    </location>
</feature>
<dbReference type="STRING" id="71784.A0A1Y2BLI2"/>
<dbReference type="SUPFAM" id="SSF116907">
    <property type="entry name" value="Hook domain"/>
    <property type="match status" value="1"/>
</dbReference>
<evidence type="ECO:0000259" key="7">
    <source>
        <dbReference type="Pfam" id="PF19047"/>
    </source>
</evidence>
<evidence type="ECO:0000256" key="3">
    <source>
        <dbReference type="ARBA" id="ARBA00023054"/>
    </source>
</evidence>
<evidence type="ECO:0000259" key="6">
    <source>
        <dbReference type="Pfam" id="PF05622"/>
    </source>
</evidence>
<protein>
    <submittedName>
        <fullName evidence="8">HOOK protein-domain-containing protein</fullName>
    </submittedName>
</protein>
<dbReference type="GO" id="GO:0030705">
    <property type="term" value="P:cytoskeleton-dependent intracellular transport"/>
    <property type="evidence" value="ECO:0007669"/>
    <property type="project" value="InterPro"/>
</dbReference>
<accession>A0A1Y2BLI2</accession>
<feature type="domain" description="Hook C-terminal" evidence="6">
    <location>
        <begin position="208"/>
        <end position="598"/>
    </location>
</feature>
<gene>
    <name evidence="8" type="ORF">BCR39DRAFT_511229</name>
</gene>
<dbReference type="EMBL" id="MCFC01000001">
    <property type="protein sequence ID" value="ORY35634.1"/>
    <property type="molecule type" value="Genomic_DNA"/>
</dbReference>
<comment type="subcellular location">
    <subcellularLocation>
        <location evidence="1">Cytoplasm</location>
    </subcellularLocation>
</comment>
<dbReference type="GO" id="GO:0051959">
    <property type="term" value="F:dynein light intermediate chain binding"/>
    <property type="evidence" value="ECO:0007669"/>
    <property type="project" value="TreeGrafter"/>
</dbReference>
<keyword evidence="9" id="KW-1185">Reference proteome</keyword>
<feature type="compositionally biased region" description="Polar residues" evidence="5">
    <location>
        <begin position="240"/>
        <end position="250"/>
    </location>
</feature>
<reference evidence="8 9" key="1">
    <citation type="submission" date="2016-07" db="EMBL/GenBank/DDBJ databases">
        <title>Pervasive Adenine N6-methylation of Active Genes in Fungi.</title>
        <authorList>
            <consortium name="DOE Joint Genome Institute"/>
            <person name="Mondo S.J."/>
            <person name="Dannebaum R.O."/>
            <person name="Kuo R.C."/>
            <person name="Labutti K."/>
            <person name="Haridas S."/>
            <person name="Kuo A."/>
            <person name="Salamov A."/>
            <person name="Ahrendt S.R."/>
            <person name="Lipzen A."/>
            <person name="Sullivan W."/>
            <person name="Andreopoulos W.B."/>
            <person name="Clum A."/>
            <person name="Lindquist E."/>
            <person name="Daum C."/>
            <person name="Ramamoorthy G.K."/>
            <person name="Gryganskyi A."/>
            <person name="Culley D."/>
            <person name="Magnuson J.K."/>
            <person name="James T.Y."/>
            <person name="O'Malley M.A."/>
            <person name="Stajich J.E."/>
            <person name="Spatafora J.W."/>
            <person name="Visel A."/>
            <person name="Grigoriev I.V."/>
        </authorList>
    </citation>
    <scope>NUCLEOTIDE SEQUENCE [LARGE SCALE GENOMIC DNA]</scope>
    <source>
        <strain evidence="8 9">68-887.2</strain>
    </source>
</reference>
<dbReference type="GO" id="GO:0005815">
    <property type="term" value="C:microtubule organizing center"/>
    <property type="evidence" value="ECO:0007669"/>
    <property type="project" value="TreeGrafter"/>
</dbReference>
<feature type="region of interest" description="Disordered" evidence="5">
    <location>
        <begin position="210"/>
        <end position="250"/>
    </location>
</feature>
<dbReference type="Pfam" id="PF19047">
    <property type="entry name" value="HOOK_N"/>
    <property type="match status" value="1"/>
</dbReference>
<dbReference type="OrthoDB" id="49395at2759"/>
<dbReference type="Gene3D" id="1.10.418.10">
    <property type="entry name" value="Calponin-like domain"/>
    <property type="match status" value="1"/>
</dbReference>
<dbReference type="InterPro" id="IPR036872">
    <property type="entry name" value="CH_dom_sf"/>
</dbReference>
<dbReference type="PANTHER" id="PTHR18947">
    <property type="entry name" value="HOOK PROTEINS"/>
    <property type="match status" value="1"/>
</dbReference>
<dbReference type="Proteomes" id="UP000193986">
    <property type="component" value="Unassembled WGS sequence"/>
</dbReference>
<evidence type="ECO:0000313" key="9">
    <source>
        <dbReference type="Proteomes" id="UP000193986"/>
    </source>
</evidence>
<evidence type="ECO:0000256" key="2">
    <source>
        <dbReference type="ARBA" id="ARBA00022490"/>
    </source>
</evidence>
<dbReference type="CDD" id="cd22211">
    <property type="entry name" value="HkD_SF"/>
    <property type="match status" value="1"/>
</dbReference>
<dbReference type="GO" id="GO:0031122">
    <property type="term" value="P:cytoplasmic microtubule organization"/>
    <property type="evidence" value="ECO:0007669"/>
    <property type="project" value="InterPro"/>
</dbReference>
<dbReference type="GO" id="GO:0008017">
    <property type="term" value="F:microtubule binding"/>
    <property type="evidence" value="ECO:0007669"/>
    <property type="project" value="InterPro"/>
</dbReference>
<keyword evidence="2" id="KW-0963">Cytoplasm</keyword>
<dbReference type="GO" id="GO:0005737">
    <property type="term" value="C:cytoplasm"/>
    <property type="evidence" value="ECO:0007669"/>
    <property type="project" value="UniProtKB-SubCell"/>
</dbReference>
<proteinExistence type="predicted"/>
<feature type="coiled-coil region" evidence="4">
    <location>
        <begin position="479"/>
        <end position="526"/>
    </location>
</feature>
<feature type="coiled-coil region" evidence="4">
    <location>
        <begin position="570"/>
        <end position="640"/>
    </location>
</feature>
<sequence length="834" mass="93267">MSRLEQRALIAYVNSFKLPRRVTAFEQLSDGKALMEVMNSIDPTHFKSATTRSGPSTSSPSSDNWVLKMNTLKRLYRLLLSYPLPPPHPQTLAVTSLPDPAFSTIAKSPTTGDGLRGLAQICRMCLAVGVWANGNDKVIARIQQLEEGIMAGLMKSIEGVMSTLPASEEQEPSNESPEKTSAPLTPPPSDLVAERDRLLQENDELRARCEEMSQQFSDMSSKLDEVRERDEAIAGESSRLETPTAPSVLRSSQTATIEMDALRSDLARAEENLAHTEADLDKQTSVVSDLMRMVEDLKIKAAEAAKLKDQLDEYRHTAERLQKSENVIEKYKKKLEESAGLRRELRSLEQENAALVDANANLEVELRKSGTSRTLADSHKAQISILESKADQQAAEIVEMTAQLESARAQLADVIRAHEQDLEEIQIQQERTRELELSANGTHAVQRTDSSGDLLDGDTTLEDELEIDADGELEAGETKAHLRARIRALQRELTSAKSASDDSNKVTALETMLQEVTRSRDRYQADYVEAHRLSLTLQASLERIRSGKDGDSTQTAIALQQKLDEVIEEREVLLKSQTEAKAEIEQLEKSLRSAQRDLSLVDKDQQDMLAALKEDVQIQTKELDSQVLEFREQVATLKEKDRLHLEEVKRLLVEKADLQSAGIDQRDIALTREKQFGELRATLASSGVSADVQSQMIELHERNTRLSGEIRDLGDKLQRAKAFIRNQDALFRAEHTARASGGDFEEAQRSYEGQIETLKSDLHKARQNAEAIEKRYALEQQLMLSAWHDLGSRTVREHINAAGSAIRSRGAPKPLPNGWLGRQRRYMDEASFSR</sequence>
<feature type="coiled-coil region" evidence="4">
    <location>
        <begin position="748"/>
        <end position="782"/>
    </location>
</feature>
<evidence type="ECO:0000256" key="1">
    <source>
        <dbReference type="ARBA" id="ARBA00004496"/>
    </source>
</evidence>
<feature type="region of interest" description="Disordered" evidence="5">
    <location>
        <begin position="164"/>
        <end position="190"/>
    </location>
</feature>
<evidence type="ECO:0000256" key="4">
    <source>
        <dbReference type="SAM" id="Coils"/>
    </source>
</evidence>
<organism evidence="8 9">
    <name type="scientific">Naematelia encephala</name>
    <dbReference type="NCBI Taxonomy" id="71784"/>
    <lineage>
        <taxon>Eukaryota</taxon>
        <taxon>Fungi</taxon>
        <taxon>Dikarya</taxon>
        <taxon>Basidiomycota</taxon>
        <taxon>Agaricomycotina</taxon>
        <taxon>Tremellomycetes</taxon>
        <taxon>Tremellales</taxon>
        <taxon>Naemateliaceae</taxon>
        <taxon>Naematelia</taxon>
    </lineage>
</organism>